<dbReference type="EMBL" id="CM056743">
    <property type="protein sequence ID" value="KAJ8669936.1"/>
    <property type="molecule type" value="Genomic_DNA"/>
</dbReference>
<accession>A0ACC2NFT3</accession>
<dbReference type="Proteomes" id="UP001239111">
    <property type="component" value="Chromosome 3"/>
</dbReference>
<keyword evidence="2" id="KW-1185">Reference proteome</keyword>
<name>A0ACC2NFT3_9HYME</name>
<protein>
    <submittedName>
        <fullName evidence="1">Uncharacterized protein</fullName>
    </submittedName>
</protein>
<organism evidence="1 2">
    <name type="scientific">Eretmocerus hayati</name>
    <dbReference type="NCBI Taxonomy" id="131215"/>
    <lineage>
        <taxon>Eukaryota</taxon>
        <taxon>Metazoa</taxon>
        <taxon>Ecdysozoa</taxon>
        <taxon>Arthropoda</taxon>
        <taxon>Hexapoda</taxon>
        <taxon>Insecta</taxon>
        <taxon>Pterygota</taxon>
        <taxon>Neoptera</taxon>
        <taxon>Endopterygota</taxon>
        <taxon>Hymenoptera</taxon>
        <taxon>Apocrita</taxon>
        <taxon>Proctotrupomorpha</taxon>
        <taxon>Chalcidoidea</taxon>
        <taxon>Aphelinidae</taxon>
        <taxon>Aphelininae</taxon>
        <taxon>Eretmocerus</taxon>
    </lineage>
</organism>
<reference evidence="1" key="1">
    <citation type="submission" date="2023-04" db="EMBL/GenBank/DDBJ databases">
        <title>A chromosome-level genome assembly of the parasitoid wasp Eretmocerus hayati.</title>
        <authorList>
            <person name="Zhong Y."/>
            <person name="Liu S."/>
            <person name="Liu Y."/>
        </authorList>
    </citation>
    <scope>NUCLEOTIDE SEQUENCE</scope>
    <source>
        <strain evidence="1">ZJU_SS_LIU_2023</strain>
    </source>
</reference>
<evidence type="ECO:0000313" key="1">
    <source>
        <dbReference type="EMBL" id="KAJ8669936.1"/>
    </source>
</evidence>
<evidence type="ECO:0000313" key="2">
    <source>
        <dbReference type="Proteomes" id="UP001239111"/>
    </source>
</evidence>
<proteinExistence type="predicted"/>
<gene>
    <name evidence="1" type="ORF">QAD02_001195</name>
</gene>
<comment type="caution">
    <text evidence="1">The sequence shown here is derived from an EMBL/GenBank/DDBJ whole genome shotgun (WGS) entry which is preliminary data.</text>
</comment>
<sequence>MSQAPQEAVRSEVEEGLSGPANSLTAESIDCGCGLYRLPQLVKFATRRVFLTILCSIGAIQGAAHAYLHVTSPTIARKFNFDPYLIEWITCVSEIAPVFLGLLIAYWGDRIHRAAWLGGLTLIQCAAFMCYLAPHLSPSHRENNDSDQAEHISMYTEGSSQDSSDLCKNSSSKIMEFKDPPDYVNVAIFIGIQIVTAIANIAYYSLGISYLDDNTKRLHIPIYFGVVVSAKLIGNALGHLMGWGFLRIDADNFSSVVSYRNQIGAWWLGWPIFTILLLVPGILMAIFPRKLPSKMVEEAASTILDQSRTLRGSQRLTTRKVGSTKFFPSILRIIRNKILVCNVISAAFLMTALINLVSKDSIFLESRFHVPRPTGMLSGFGDPLLSRIFATIMRPLVVGLVIIIAGFFVARVKPKARTLITYELVILSVSALIIFFLSFDDCEKRSLYVAHKRYSKMEFTGYCNKNCGCPSDSDFRPVCDSQGSYTFYSPCHAGCTTVDNSSSTTTYSNCTCIESAIGSGFKEAIDGPCGLDSCQFGWLMYQLATILVYSAAASTVIGNLLVNLRSGNVQDEALTIGYTMMIIGLFAYIPGKIGYDKLTDSTCEYWGDSGHTCRLYNSKDVGNYLCFLTAALIIVSALFKIGTWFLSQNLEMYGSDETETQQPRELQDMSRTQAEPLLQQPNTSAEPDEANDDARIEVAAVVIEPVRLTETKKLGKSENGPISELGQGEDVTGSRLQYGPVGPGDRRTTRYESNSTVVNASTDDELDNSNGGETLRKGSTTQVSYKQLGFDSDGESDLSGTITGSRKRIPSDDIEILSKPPQRIRPSLSHHRFPNPYDYENVKITRRPGMQSSSFLPGDHGTPEISPKTQDQFNKQLSISKGDFNELGIPLVESYSATIKGSTRSLKSPTTMMSMQYLERNPHPELFGQISLNHDHEKPSNIQEMEENRQFRLDKLMQPGNFSPVGNRPPSRDQASSGFGSLQDMREKMRLTSDISDSKESLSSKSSIAEPSRKGGPLCTNL</sequence>